<comment type="caution">
    <text evidence="2">The sequence shown here is derived from an EMBL/GenBank/DDBJ whole genome shotgun (WGS) entry which is preliminary data.</text>
</comment>
<proteinExistence type="predicted"/>
<dbReference type="InterPro" id="IPR008984">
    <property type="entry name" value="SMAD_FHA_dom_sf"/>
</dbReference>
<sequence length="254" mass="27213">MFCPTDRHALAVAPRQQAEKVGRLSSRLRETVLLDNSLETPRVATIPLQYDSRGERYLVWIDRVGGYLLCLADEIVIGQANGSLADADGPDLGLQADLSRRHATLTRREGQYVLSPRGAATVDGRPVQDATVLNHGAEIGLGDAVRLRFERPHALSASARLTVASGHRTVPSADGVLLMAESCVLGPQPHSHVRCPQWHQDLLLYKGTGGLLCRSSRPVSVSGPGPAVLTEGPVAIPPGARIEAESLCFSIERA</sequence>
<evidence type="ECO:0000313" key="2">
    <source>
        <dbReference type="EMBL" id="TWT46767.1"/>
    </source>
</evidence>
<evidence type="ECO:0000259" key="1">
    <source>
        <dbReference type="Pfam" id="PF00498"/>
    </source>
</evidence>
<accession>A0A5C5W8I0</accession>
<name>A0A5C5W8I0_9BACT</name>
<dbReference type="EMBL" id="SJPH01000003">
    <property type="protein sequence ID" value="TWT46767.1"/>
    <property type="molecule type" value="Genomic_DNA"/>
</dbReference>
<dbReference type="InterPro" id="IPR000253">
    <property type="entry name" value="FHA_dom"/>
</dbReference>
<keyword evidence="3" id="KW-1185">Reference proteome</keyword>
<dbReference type="RefSeq" id="WP_146573532.1">
    <property type="nucleotide sequence ID" value="NZ_SJPH01000003.1"/>
</dbReference>
<evidence type="ECO:0000313" key="3">
    <source>
        <dbReference type="Proteomes" id="UP000318995"/>
    </source>
</evidence>
<gene>
    <name evidence="2" type="ORF">Pla111_18680</name>
</gene>
<dbReference type="Gene3D" id="2.60.200.20">
    <property type="match status" value="1"/>
</dbReference>
<dbReference type="SUPFAM" id="SSF49879">
    <property type="entry name" value="SMAD/FHA domain"/>
    <property type="match status" value="1"/>
</dbReference>
<dbReference type="OrthoDB" id="260494at2"/>
<dbReference type="AlphaFoldDB" id="A0A5C5W8I0"/>
<dbReference type="Proteomes" id="UP000318995">
    <property type="component" value="Unassembled WGS sequence"/>
</dbReference>
<organism evidence="2 3">
    <name type="scientific">Botrimarina hoheduenensis</name>
    <dbReference type="NCBI Taxonomy" id="2528000"/>
    <lineage>
        <taxon>Bacteria</taxon>
        <taxon>Pseudomonadati</taxon>
        <taxon>Planctomycetota</taxon>
        <taxon>Planctomycetia</taxon>
        <taxon>Pirellulales</taxon>
        <taxon>Lacipirellulaceae</taxon>
        <taxon>Botrimarina</taxon>
    </lineage>
</organism>
<dbReference type="Pfam" id="PF00498">
    <property type="entry name" value="FHA"/>
    <property type="match status" value="1"/>
</dbReference>
<dbReference type="CDD" id="cd00060">
    <property type="entry name" value="FHA"/>
    <property type="match status" value="1"/>
</dbReference>
<reference evidence="2 3" key="1">
    <citation type="submission" date="2019-02" db="EMBL/GenBank/DDBJ databases">
        <title>Deep-cultivation of Planctomycetes and their phenomic and genomic characterization uncovers novel biology.</title>
        <authorList>
            <person name="Wiegand S."/>
            <person name="Jogler M."/>
            <person name="Boedeker C."/>
            <person name="Pinto D."/>
            <person name="Vollmers J."/>
            <person name="Rivas-Marin E."/>
            <person name="Kohn T."/>
            <person name="Peeters S.H."/>
            <person name="Heuer A."/>
            <person name="Rast P."/>
            <person name="Oberbeckmann S."/>
            <person name="Bunk B."/>
            <person name="Jeske O."/>
            <person name="Meyerdierks A."/>
            <person name="Storesund J.E."/>
            <person name="Kallscheuer N."/>
            <person name="Luecker S."/>
            <person name="Lage O.M."/>
            <person name="Pohl T."/>
            <person name="Merkel B.J."/>
            <person name="Hornburger P."/>
            <person name="Mueller R.-W."/>
            <person name="Bruemmer F."/>
            <person name="Labrenz M."/>
            <person name="Spormann A.M."/>
            <person name="Op Den Camp H."/>
            <person name="Overmann J."/>
            <person name="Amann R."/>
            <person name="Jetten M.S.M."/>
            <person name="Mascher T."/>
            <person name="Medema M.H."/>
            <person name="Devos D.P."/>
            <person name="Kaster A.-K."/>
            <person name="Ovreas L."/>
            <person name="Rohde M."/>
            <person name="Galperin M.Y."/>
            <person name="Jogler C."/>
        </authorList>
    </citation>
    <scope>NUCLEOTIDE SEQUENCE [LARGE SCALE GENOMIC DNA]</scope>
    <source>
        <strain evidence="2 3">Pla111</strain>
    </source>
</reference>
<protein>
    <recommendedName>
        <fullName evidence="1">FHA domain-containing protein</fullName>
    </recommendedName>
</protein>
<feature type="domain" description="FHA" evidence="1">
    <location>
        <begin position="95"/>
        <end position="142"/>
    </location>
</feature>